<feature type="compositionally biased region" description="Polar residues" evidence="1">
    <location>
        <begin position="643"/>
        <end position="655"/>
    </location>
</feature>
<dbReference type="PANTHER" id="PTHR23389">
    <property type="entry name" value="CHROMOSOME TRANSMISSION FIDELITY FACTOR 18"/>
    <property type="match status" value="1"/>
</dbReference>
<feature type="compositionally biased region" description="Polar residues" evidence="1">
    <location>
        <begin position="1227"/>
        <end position="1240"/>
    </location>
</feature>
<protein>
    <submittedName>
        <fullName evidence="3">(Atlantic silverside) hypothetical protein</fullName>
    </submittedName>
</protein>
<dbReference type="GO" id="GO:0005634">
    <property type="term" value="C:nucleus"/>
    <property type="evidence" value="ECO:0007669"/>
    <property type="project" value="TreeGrafter"/>
</dbReference>
<organism evidence="3 4">
    <name type="scientific">Menidia menidia</name>
    <name type="common">Atlantic silverside</name>
    <dbReference type="NCBI Taxonomy" id="238744"/>
    <lineage>
        <taxon>Eukaryota</taxon>
        <taxon>Metazoa</taxon>
        <taxon>Chordata</taxon>
        <taxon>Craniata</taxon>
        <taxon>Vertebrata</taxon>
        <taxon>Euteleostomi</taxon>
        <taxon>Actinopterygii</taxon>
        <taxon>Neopterygii</taxon>
        <taxon>Teleostei</taxon>
        <taxon>Neoteleostei</taxon>
        <taxon>Acanthomorphata</taxon>
        <taxon>Ovalentaria</taxon>
        <taxon>Atherinomorphae</taxon>
        <taxon>Atheriniformes</taxon>
        <taxon>Atherinopsidae</taxon>
        <taxon>Menidiinae</taxon>
        <taxon>Menidia</taxon>
    </lineage>
</organism>
<comment type="caution">
    <text evidence="3">The sequence shown here is derived from an EMBL/GenBank/DDBJ whole genome shotgun (WGS) entry which is preliminary data.</text>
</comment>
<feature type="region of interest" description="Disordered" evidence="1">
    <location>
        <begin position="239"/>
        <end position="279"/>
    </location>
</feature>
<feature type="compositionally biased region" description="Basic residues" evidence="1">
    <location>
        <begin position="490"/>
        <end position="502"/>
    </location>
</feature>
<dbReference type="OrthoDB" id="9996895at2759"/>
<feature type="region of interest" description="Disordered" evidence="1">
    <location>
        <begin position="1508"/>
        <end position="1601"/>
    </location>
</feature>
<feature type="compositionally biased region" description="Basic residues" evidence="1">
    <location>
        <begin position="982"/>
        <end position="991"/>
    </location>
</feature>
<gene>
    <name evidence="3" type="ORF">MMEN_LOCUS8730</name>
</gene>
<evidence type="ECO:0000313" key="3">
    <source>
        <dbReference type="EMBL" id="CAG5897686.1"/>
    </source>
</evidence>
<feature type="region of interest" description="Disordered" evidence="1">
    <location>
        <begin position="1154"/>
        <end position="1273"/>
    </location>
</feature>
<feature type="region of interest" description="Disordered" evidence="1">
    <location>
        <begin position="436"/>
        <end position="583"/>
    </location>
</feature>
<dbReference type="InterPro" id="IPR003959">
    <property type="entry name" value="ATPase_AAA_core"/>
</dbReference>
<dbReference type="SUPFAM" id="SSF52540">
    <property type="entry name" value="P-loop containing nucleoside triphosphate hydrolases"/>
    <property type="match status" value="1"/>
</dbReference>
<feature type="domain" description="AAA+ ATPase" evidence="2">
    <location>
        <begin position="1101"/>
        <end position="1336"/>
    </location>
</feature>
<dbReference type="GO" id="GO:0003677">
    <property type="term" value="F:DNA binding"/>
    <property type="evidence" value="ECO:0007669"/>
    <property type="project" value="TreeGrafter"/>
</dbReference>
<feature type="compositionally biased region" description="Basic and acidic residues" evidence="1">
    <location>
        <begin position="75"/>
        <end position="90"/>
    </location>
</feature>
<evidence type="ECO:0000256" key="1">
    <source>
        <dbReference type="SAM" id="MobiDB-lite"/>
    </source>
</evidence>
<feature type="compositionally biased region" description="Basic and acidic residues" evidence="1">
    <location>
        <begin position="1553"/>
        <end position="1564"/>
    </location>
</feature>
<name>A0A8S4ATE0_9TELE</name>
<dbReference type="Proteomes" id="UP000677803">
    <property type="component" value="Unassembled WGS sequence"/>
</dbReference>
<evidence type="ECO:0000259" key="2">
    <source>
        <dbReference type="SMART" id="SM00382"/>
    </source>
</evidence>
<dbReference type="GO" id="GO:0061860">
    <property type="term" value="F:DNA clamp unloader activity"/>
    <property type="evidence" value="ECO:0007669"/>
    <property type="project" value="TreeGrafter"/>
</dbReference>
<feature type="compositionally biased region" description="Low complexity" evidence="1">
    <location>
        <begin position="517"/>
        <end position="526"/>
    </location>
</feature>
<dbReference type="GO" id="GO:0005524">
    <property type="term" value="F:ATP binding"/>
    <property type="evidence" value="ECO:0007669"/>
    <property type="project" value="InterPro"/>
</dbReference>
<feature type="compositionally biased region" description="Basic and acidic residues" evidence="1">
    <location>
        <begin position="242"/>
        <end position="259"/>
    </location>
</feature>
<dbReference type="InterPro" id="IPR003593">
    <property type="entry name" value="AAA+_ATPase"/>
</dbReference>
<feature type="compositionally biased region" description="Basic and acidic residues" evidence="1">
    <location>
        <begin position="456"/>
        <end position="471"/>
    </location>
</feature>
<feature type="compositionally biased region" description="Basic and acidic residues" evidence="1">
    <location>
        <begin position="656"/>
        <end position="666"/>
    </location>
</feature>
<feature type="compositionally biased region" description="Basic and acidic residues" evidence="1">
    <location>
        <begin position="180"/>
        <end position="202"/>
    </location>
</feature>
<feature type="region of interest" description="Disordered" evidence="1">
    <location>
        <begin position="924"/>
        <end position="1019"/>
    </location>
</feature>
<feature type="region of interest" description="Disordered" evidence="1">
    <location>
        <begin position="176"/>
        <end position="218"/>
    </location>
</feature>
<feature type="region of interest" description="Disordered" evidence="1">
    <location>
        <begin position="629"/>
        <end position="666"/>
    </location>
</feature>
<sequence length="1814" mass="199859">MPCWATQIMAGVVAMASVIEDFDSQPCKKSRKDGDSPVVKTITNYFSPVPKPVEKPFSPPRSTNILDYFSRKASSSKEKTSPPEKSKENRQMSQLAENKINPELVKQPSQKRGRKTSRAAQKLVAVETCCSSDEASCLIVEESDKSKNSTTDALRGYGIVGSDTAALLSKISAEACGEGKTSELTDSKSVRDERAQRDKPKVDCPVSEDDVKCDPAQNTTKLSPILSARKNVRQVKTSVRLLGERQQNEQKHPEPEGTKAESSLCDANTEEETSQLNSSTVTISFEDFVRSQNPDNMEEDINDEKSKIGGGGIIVEAEELDSEQLDIPKVEGNDSSMVPAVQISPRTVTIQAEVHVVSPKHEAVKALGKVASIFNRRKGTHNPAEIVSPSLTDAGNPVKRRSNVVLQEEDLVLAVLDCESTPKSSEAERKQFMAAFKQPSTEGSKAKPVKSQGKQKQTEEKVLDNSDKVTEEGSVIPPCAEEATQEHNPAKKKSAKKGRRKPKNESDTVATTSAGTAVEEMVAAVIEVDDKMEEPPASNSVLSAPAVRRSRREAVVKQTLQTAPTTPARKTRRRNELSEDSVAGSVSAQDSVVCMSTPKTRKSKHGVFVAEILCPTDAEESPIRIRFSRVHQNVSTSKKRTQSEPNPSSTTGTSNKSEKQKQAKKLLEKAKVIQHSKKTVEEQDTLRRSSRCQTKRRYCEDEDSVICLEDTTTAQSAPEKSKAQRPLRSLNDVLGKAASSTKAVQGSKVVLSDHEKSAPKAQTLISIFDESSRDGSENSQDDEQFRARREFLKSGLPDTFRKQIAKTAATKEAYSMSCSSFQPVTHTTQAPDDCPLWSLPWPESSSLCHLKDLWRSSHPPPSVSGSINVKTIPACKRSIEKGSGWRPEMTETFRKLLLGELSNCNPHFPTQTFISRLLKKRTDHQQQVTASDQALRKMENTSKPLPSESVGGKRKRRDDVGEKTVKVAKKPKSNHLEEPPKRGGRTRRSQRSRLEEEEGVKSSPFTSDDDSVIVVDDEDTGTKDVVKEEVLWTDKYQPQHSCDIIDNTVSVKKLHSWLKEWKIRADREERRNLKDKKQEECSNDSDWDSGEMDFLDGEDRLCNTVLITGPTGVGKTAAVYACAQELGFKVFEVNASSQRSGRLILSQLKEATQSHQVDSQGVGAHKPTYFNSYGTTSSTGSVRPGSSPRKGLSPRRVVSSPRKPPQSPRRPKKGGLLPMSLTKFFKTGQSSSKEATNKSAASEKILKASEVGTQQKKQTATTPKDKNSEEQSKKTATSLILFEEVDVVFDDDSGFLAAIKTFMTTTKRPVILTTSDPSFSAMFDGSFEEILFKKPSLLNAGSYLQLLCLAEDVRTNPADISSLLRINGCDIRQSLLQLQFWTRSAGGRRSARPLMHAGRSAEVKLETEEEEEDKSVMVTSSLPPCDSGCTESKLGLLNIEPDRDIWELLKGQSLMEEAVCWELLLNSRQRGVDLLYSNMETLLPLPLTQLTTSKSKLCVSLPQDNQTSSLPLLSATRPPGVASEQSAEASDCSDGASPVKVSHRMRRKKKQHVLPDQDGLHSESDSEDGFPSLYTPQTTTQAGAEVEEGAVSERFKRKPLSPEERIRSLPVSQCLESMADFLDNMSYLDSSLLFHPGSRHTRRMSAVSAVIKDGMTDESGAEPFGGDWSTPGCLEIQAAVEALSFHRCQASVAEAWDKVQQLPGEVRKEAVAELSLPVAPHQEANSFTQDGPCEPRLVQQRRELMENLTLRGVFGSVSSRPAAALDYLPVVRTICRSEQLKEQGKVKRRFLHYLDAIHSGLDKSTLQLLAEDFP</sequence>
<dbReference type="CDD" id="cd00009">
    <property type="entry name" value="AAA"/>
    <property type="match status" value="1"/>
</dbReference>
<evidence type="ECO:0000313" key="4">
    <source>
        <dbReference type="Proteomes" id="UP000677803"/>
    </source>
</evidence>
<feature type="compositionally biased region" description="Basic residues" evidence="1">
    <location>
        <begin position="1541"/>
        <end position="1552"/>
    </location>
</feature>
<dbReference type="SMART" id="SM00382">
    <property type="entry name" value="AAA"/>
    <property type="match status" value="1"/>
</dbReference>
<accession>A0A8S4ATE0</accession>
<dbReference type="GO" id="GO:0016887">
    <property type="term" value="F:ATP hydrolysis activity"/>
    <property type="evidence" value="ECO:0007669"/>
    <property type="project" value="InterPro"/>
</dbReference>
<feature type="compositionally biased region" description="Acidic residues" evidence="1">
    <location>
        <begin position="1007"/>
        <end position="1019"/>
    </location>
</feature>
<dbReference type="Pfam" id="PF00004">
    <property type="entry name" value="AAA"/>
    <property type="match status" value="1"/>
</dbReference>
<keyword evidence="4" id="KW-1185">Reference proteome</keyword>
<feature type="compositionally biased region" description="Low complexity" evidence="1">
    <location>
        <begin position="1253"/>
        <end position="1262"/>
    </location>
</feature>
<proteinExistence type="predicted"/>
<dbReference type="InterPro" id="IPR027417">
    <property type="entry name" value="P-loop_NTPase"/>
</dbReference>
<reference evidence="3" key="1">
    <citation type="submission" date="2021-05" db="EMBL/GenBank/DDBJ databases">
        <authorList>
            <person name="Tigano A."/>
        </authorList>
    </citation>
    <scope>NUCLEOTIDE SEQUENCE</scope>
</reference>
<dbReference type="PANTHER" id="PTHR23389:SF21">
    <property type="entry name" value="ATPASE FAMILY AAA DOMAIN-CONTAINING PROTEIN 5"/>
    <property type="match status" value="1"/>
</dbReference>
<feature type="region of interest" description="Disordered" evidence="1">
    <location>
        <begin position="48"/>
        <end position="118"/>
    </location>
</feature>
<feature type="compositionally biased region" description="Basic and acidic residues" evidence="1">
    <location>
        <begin position="1263"/>
        <end position="1273"/>
    </location>
</feature>
<feature type="compositionally biased region" description="Polar residues" evidence="1">
    <location>
        <begin position="1169"/>
        <end position="1181"/>
    </location>
</feature>
<dbReference type="EMBL" id="CAJRST010008890">
    <property type="protein sequence ID" value="CAG5897686.1"/>
    <property type="molecule type" value="Genomic_DNA"/>
</dbReference>
<dbReference type="Gene3D" id="3.40.50.300">
    <property type="entry name" value="P-loop containing nucleotide triphosphate hydrolases"/>
    <property type="match status" value="2"/>
</dbReference>